<evidence type="ECO:0000313" key="1">
    <source>
        <dbReference type="EMBL" id="STY60434.1"/>
    </source>
</evidence>
<evidence type="ECO:0000313" key="2">
    <source>
        <dbReference type="Proteomes" id="UP000254802"/>
    </source>
</evidence>
<sequence>MKIVVFQRKALKQLRKIQLVQKFAENVMI</sequence>
<dbReference type="EMBL" id="UGPN01000002">
    <property type="protein sequence ID" value="STY60434.1"/>
    <property type="molecule type" value="Genomic_DNA"/>
</dbReference>
<accession>A0A378MWE9</accession>
<name>A0A378MWE9_MANHA</name>
<gene>
    <name evidence="1" type="ORF">NCTC10638_01637</name>
</gene>
<organism evidence="1 2">
    <name type="scientific">Mannheimia haemolytica</name>
    <name type="common">Pasteurella haemolytica</name>
    <dbReference type="NCBI Taxonomy" id="75985"/>
    <lineage>
        <taxon>Bacteria</taxon>
        <taxon>Pseudomonadati</taxon>
        <taxon>Pseudomonadota</taxon>
        <taxon>Gammaproteobacteria</taxon>
        <taxon>Pasteurellales</taxon>
        <taxon>Pasteurellaceae</taxon>
        <taxon>Mannheimia</taxon>
    </lineage>
</organism>
<dbReference type="Proteomes" id="UP000254802">
    <property type="component" value="Unassembled WGS sequence"/>
</dbReference>
<proteinExistence type="predicted"/>
<protein>
    <submittedName>
        <fullName evidence="1">Uncharacterized protein</fullName>
    </submittedName>
</protein>
<reference evidence="1 2" key="1">
    <citation type="submission" date="2018-06" db="EMBL/GenBank/DDBJ databases">
        <authorList>
            <consortium name="Pathogen Informatics"/>
            <person name="Doyle S."/>
        </authorList>
    </citation>
    <scope>NUCLEOTIDE SEQUENCE [LARGE SCALE GENOMIC DNA]</scope>
    <source>
        <strain evidence="1 2">NCTC10638</strain>
    </source>
</reference>
<dbReference type="AlphaFoldDB" id="A0A378MWE9"/>